<comment type="caution">
    <text evidence="2">The sequence shown here is derived from an EMBL/GenBank/DDBJ whole genome shotgun (WGS) entry which is preliminary data.</text>
</comment>
<gene>
    <name evidence="2" type="ORF">JYZ213_LOCUS37053</name>
</gene>
<feature type="compositionally biased region" description="Low complexity" evidence="1">
    <location>
        <begin position="9"/>
        <end position="20"/>
    </location>
</feature>
<evidence type="ECO:0000313" key="3">
    <source>
        <dbReference type="Proteomes" id="UP000663845"/>
    </source>
</evidence>
<name>A0A815JXV8_9BILA</name>
<evidence type="ECO:0000256" key="1">
    <source>
        <dbReference type="SAM" id="MobiDB-lite"/>
    </source>
</evidence>
<reference evidence="2" key="1">
    <citation type="submission" date="2021-02" db="EMBL/GenBank/DDBJ databases">
        <authorList>
            <person name="Nowell W R."/>
        </authorList>
    </citation>
    <scope>NUCLEOTIDE SEQUENCE</scope>
</reference>
<dbReference type="AlphaFoldDB" id="A0A815JXV8"/>
<accession>A0A815JXV8</accession>
<feature type="non-terminal residue" evidence="2">
    <location>
        <position position="57"/>
    </location>
</feature>
<sequence length="57" mass="6683">MFTPILNPNSSSSTNTQYQSELSKILHKHDPNAIRLYDFINHVKIFDYNLNTSRWGD</sequence>
<proteinExistence type="predicted"/>
<organism evidence="2 3">
    <name type="scientific">Adineta steineri</name>
    <dbReference type="NCBI Taxonomy" id="433720"/>
    <lineage>
        <taxon>Eukaryota</taxon>
        <taxon>Metazoa</taxon>
        <taxon>Spiralia</taxon>
        <taxon>Gnathifera</taxon>
        <taxon>Rotifera</taxon>
        <taxon>Eurotatoria</taxon>
        <taxon>Bdelloidea</taxon>
        <taxon>Adinetida</taxon>
        <taxon>Adinetidae</taxon>
        <taxon>Adineta</taxon>
    </lineage>
</organism>
<dbReference type="Proteomes" id="UP000663845">
    <property type="component" value="Unassembled WGS sequence"/>
</dbReference>
<dbReference type="EMBL" id="CAJNOG010000955">
    <property type="protein sequence ID" value="CAF1388228.1"/>
    <property type="molecule type" value="Genomic_DNA"/>
</dbReference>
<protein>
    <submittedName>
        <fullName evidence="2">Uncharacterized protein</fullName>
    </submittedName>
</protein>
<evidence type="ECO:0000313" key="2">
    <source>
        <dbReference type="EMBL" id="CAF1388228.1"/>
    </source>
</evidence>
<feature type="region of interest" description="Disordered" evidence="1">
    <location>
        <begin position="1"/>
        <end position="20"/>
    </location>
</feature>